<keyword evidence="7" id="KW-0418">Kinase</keyword>
<dbReference type="InterPro" id="IPR033887">
    <property type="entry name" value="PTS_IIA_man"/>
</dbReference>
<dbReference type="PANTHER" id="PTHR33799">
    <property type="entry name" value="PTS PERMEASE-RELATED-RELATED"/>
    <property type="match status" value="1"/>
</dbReference>
<evidence type="ECO:0000259" key="8">
    <source>
        <dbReference type="PROSITE" id="PS51096"/>
    </source>
</evidence>
<keyword evidence="2" id="KW-0813">Transport</keyword>
<evidence type="ECO:0000256" key="4">
    <source>
        <dbReference type="ARBA" id="ARBA00022597"/>
    </source>
</evidence>
<keyword evidence="5" id="KW-0808">Transferase</keyword>
<dbReference type="InterPro" id="IPR004701">
    <property type="entry name" value="PTS_EIIA_man-typ"/>
</dbReference>
<sequence>MIGIIVATHGEMSNGIVSAADLIIGSTENIKTLNLFQEDNVQDLNGKFLKAIKAVDQNDGVIIFVDLAGASLYNQAVLAVNSLTAEQQKKVHVIAGVNLPMFIDAINQQMIGSSIQDAVASVINEAQRGIVTWSAEYSDQDDQDDEEEEF</sequence>
<dbReference type="RefSeq" id="WP_034545307.1">
    <property type="nucleotide sequence ID" value="NZ_FSRN01000001.1"/>
</dbReference>
<dbReference type="GO" id="GO:0005737">
    <property type="term" value="C:cytoplasm"/>
    <property type="evidence" value="ECO:0007669"/>
    <property type="project" value="UniProtKB-SubCell"/>
</dbReference>
<dbReference type="eggNOG" id="COG2893">
    <property type="taxonomic scope" value="Bacteria"/>
</dbReference>
<evidence type="ECO:0000256" key="2">
    <source>
        <dbReference type="ARBA" id="ARBA00022448"/>
    </source>
</evidence>
<accession>A0A1N6HGA0</accession>
<dbReference type="PROSITE" id="PS51096">
    <property type="entry name" value="PTS_EIIA_TYPE_4"/>
    <property type="match status" value="1"/>
</dbReference>
<dbReference type="EMBL" id="FSRN01000001">
    <property type="protein sequence ID" value="SIO18766.1"/>
    <property type="molecule type" value="Genomic_DNA"/>
</dbReference>
<evidence type="ECO:0000256" key="5">
    <source>
        <dbReference type="ARBA" id="ARBA00022679"/>
    </source>
</evidence>
<gene>
    <name evidence="9" type="ORF">SAMN05878443_1835</name>
</gene>
<dbReference type="InterPro" id="IPR036662">
    <property type="entry name" value="PTS_EIIA_man-typ_sf"/>
</dbReference>
<reference evidence="10" key="1">
    <citation type="submission" date="2016-11" db="EMBL/GenBank/DDBJ databases">
        <authorList>
            <person name="Varghese N."/>
            <person name="Submissions S."/>
        </authorList>
    </citation>
    <scope>NUCLEOTIDE SEQUENCE [LARGE SCALE GENOMIC DNA]</scope>
    <source>
        <strain evidence="10">313</strain>
    </source>
</reference>
<evidence type="ECO:0000256" key="3">
    <source>
        <dbReference type="ARBA" id="ARBA00022490"/>
    </source>
</evidence>
<feature type="domain" description="PTS EIIA type-4" evidence="8">
    <location>
        <begin position="1"/>
        <end position="130"/>
    </location>
</feature>
<dbReference type="CDD" id="cd00006">
    <property type="entry name" value="PTS_IIA_man"/>
    <property type="match status" value="1"/>
</dbReference>
<evidence type="ECO:0000313" key="9">
    <source>
        <dbReference type="EMBL" id="SIO18766.1"/>
    </source>
</evidence>
<protein>
    <submittedName>
        <fullName evidence="9">PTS system, mannose-specific IIA component</fullName>
    </submittedName>
</protein>
<dbReference type="OrthoDB" id="9799827at2"/>
<dbReference type="Pfam" id="PF03610">
    <property type="entry name" value="EIIA-man"/>
    <property type="match status" value="1"/>
</dbReference>
<dbReference type="Gene3D" id="3.40.50.510">
    <property type="entry name" value="Phosphotransferase system, mannose-type IIA component"/>
    <property type="match status" value="1"/>
</dbReference>
<evidence type="ECO:0000256" key="1">
    <source>
        <dbReference type="ARBA" id="ARBA00004496"/>
    </source>
</evidence>
<organism evidence="9 10">
    <name type="scientific">Carnobacterium alterfunditum</name>
    <dbReference type="NCBI Taxonomy" id="28230"/>
    <lineage>
        <taxon>Bacteria</taxon>
        <taxon>Bacillati</taxon>
        <taxon>Bacillota</taxon>
        <taxon>Bacilli</taxon>
        <taxon>Lactobacillales</taxon>
        <taxon>Carnobacteriaceae</taxon>
        <taxon>Carnobacterium</taxon>
    </lineage>
</organism>
<keyword evidence="10" id="KW-1185">Reference proteome</keyword>
<dbReference type="STRING" id="28230.SAMN05878443_1835"/>
<dbReference type="SUPFAM" id="SSF53062">
    <property type="entry name" value="PTS system fructose IIA component-like"/>
    <property type="match status" value="1"/>
</dbReference>
<dbReference type="InterPro" id="IPR051471">
    <property type="entry name" value="Bacterial_PTS_sugar_comp"/>
</dbReference>
<dbReference type="AlphaFoldDB" id="A0A1N6HGA0"/>
<keyword evidence="4" id="KW-0762">Sugar transport</keyword>
<dbReference type="GO" id="GO:0016301">
    <property type="term" value="F:kinase activity"/>
    <property type="evidence" value="ECO:0007669"/>
    <property type="project" value="UniProtKB-KW"/>
</dbReference>
<keyword evidence="3" id="KW-0963">Cytoplasm</keyword>
<evidence type="ECO:0000313" key="10">
    <source>
        <dbReference type="Proteomes" id="UP000184758"/>
    </source>
</evidence>
<evidence type="ECO:0000256" key="7">
    <source>
        <dbReference type="ARBA" id="ARBA00022777"/>
    </source>
</evidence>
<keyword evidence="6" id="KW-0598">Phosphotransferase system</keyword>
<name>A0A1N6HGA0_9LACT</name>
<dbReference type="GO" id="GO:0016020">
    <property type="term" value="C:membrane"/>
    <property type="evidence" value="ECO:0007669"/>
    <property type="project" value="InterPro"/>
</dbReference>
<dbReference type="PANTHER" id="PTHR33799:SF1">
    <property type="entry name" value="PTS SYSTEM MANNOSE-SPECIFIC EIIAB COMPONENT-RELATED"/>
    <property type="match status" value="1"/>
</dbReference>
<evidence type="ECO:0000256" key="6">
    <source>
        <dbReference type="ARBA" id="ARBA00022683"/>
    </source>
</evidence>
<comment type="subcellular location">
    <subcellularLocation>
        <location evidence="1">Cytoplasm</location>
    </subcellularLocation>
</comment>
<proteinExistence type="predicted"/>
<dbReference type="Proteomes" id="UP000184758">
    <property type="component" value="Unassembled WGS sequence"/>
</dbReference>
<dbReference type="GO" id="GO:0009401">
    <property type="term" value="P:phosphoenolpyruvate-dependent sugar phosphotransferase system"/>
    <property type="evidence" value="ECO:0007669"/>
    <property type="project" value="UniProtKB-KW"/>
</dbReference>